<evidence type="ECO:0000256" key="4">
    <source>
        <dbReference type="ARBA" id="ARBA00022833"/>
    </source>
</evidence>
<keyword evidence="2 5" id="KW-0479">Metal-binding</keyword>
<dbReference type="Proteomes" id="UP000015241">
    <property type="component" value="Unassembled WGS sequence"/>
</dbReference>
<dbReference type="HOGENOM" id="CLU_056191_0_0_1"/>
<gene>
    <name evidence="8" type="ORF">FOMPIDRAFT_1122053</name>
</gene>
<sequence length="237" mass="26750">MNSSERPVTSKPRGICRYYNTPRGCYQGAQCKFLHGEAEKYSPYDTNKTCRFYANGHCRRGAKCWFKHVHPASSGTAALSTPQPEEEDLCSICYERPVKYGLLEGCSHLFCLDCIRQWRLNQGKAEETVASGVTKQCPLCRAPSRFITPSSCFYPAEHSKKAETIDQYKATMARIPCKHFETSPSYDRFCPFGKDCFYQHRNADGTPYVFAHGVEHNMRVSSLLLCALSILTTHSAA</sequence>
<dbReference type="PROSITE" id="PS50103">
    <property type="entry name" value="ZF_C3H1"/>
    <property type="match status" value="3"/>
</dbReference>
<dbReference type="Pfam" id="PF14608">
    <property type="entry name" value="zf-CCCH_2"/>
    <property type="match status" value="3"/>
</dbReference>
<dbReference type="PANTHER" id="PTHR11224:SF10">
    <property type="entry name" value="IP09428P-RELATED"/>
    <property type="match status" value="1"/>
</dbReference>
<accession>S8FR43</accession>
<evidence type="ECO:0000313" key="9">
    <source>
        <dbReference type="Proteomes" id="UP000015241"/>
    </source>
</evidence>
<keyword evidence="3 5" id="KW-0863">Zinc-finger</keyword>
<dbReference type="STRING" id="743788.S8FR43"/>
<feature type="domain" description="C3H1-type" evidence="7">
    <location>
        <begin position="10"/>
        <end position="38"/>
    </location>
</feature>
<evidence type="ECO:0000256" key="1">
    <source>
        <dbReference type="ARBA" id="ARBA00022679"/>
    </source>
</evidence>
<name>S8FR43_FOMSC</name>
<dbReference type="Pfam" id="PF00097">
    <property type="entry name" value="zf-C3HC4"/>
    <property type="match status" value="1"/>
</dbReference>
<dbReference type="Gene3D" id="3.30.40.10">
    <property type="entry name" value="Zinc/RING finger domain, C3HC4 (zinc finger)"/>
    <property type="match status" value="1"/>
</dbReference>
<dbReference type="PROSITE" id="PS50089">
    <property type="entry name" value="ZF_RING_2"/>
    <property type="match status" value="1"/>
</dbReference>
<dbReference type="SUPFAM" id="SSF90229">
    <property type="entry name" value="CCCH zinc finger"/>
    <property type="match status" value="2"/>
</dbReference>
<dbReference type="InterPro" id="IPR001841">
    <property type="entry name" value="Znf_RING"/>
</dbReference>
<dbReference type="SUPFAM" id="SSF57850">
    <property type="entry name" value="RING/U-box"/>
    <property type="match status" value="1"/>
</dbReference>
<evidence type="ECO:0000259" key="6">
    <source>
        <dbReference type="PROSITE" id="PS50089"/>
    </source>
</evidence>
<organism evidence="8 9">
    <name type="scientific">Fomitopsis schrenkii</name>
    <name type="common">Brown rot fungus</name>
    <dbReference type="NCBI Taxonomy" id="2126942"/>
    <lineage>
        <taxon>Eukaryota</taxon>
        <taxon>Fungi</taxon>
        <taxon>Dikarya</taxon>
        <taxon>Basidiomycota</taxon>
        <taxon>Agaricomycotina</taxon>
        <taxon>Agaricomycetes</taxon>
        <taxon>Polyporales</taxon>
        <taxon>Fomitopsis</taxon>
    </lineage>
</organism>
<feature type="domain" description="RING-type" evidence="6">
    <location>
        <begin position="90"/>
        <end position="141"/>
    </location>
</feature>
<proteinExistence type="predicted"/>
<dbReference type="InterPro" id="IPR017907">
    <property type="entry name" value="Znf_RING_CS"/>
</dbReference>
<dbReference type="InParanoid" id="S8FR43"/>
<evidence type="ECO:0000256" key="3">
    <source>
        <dbReference type="ARBA" id="ARBA00022771"/>
    </source>
</evidence>
<dbReference type="InterPro" id="IPR018957">
    <property type="entry name" value="Znf_C3HC4_RING-type"/>
</dbReference>
<evidence type="ECO:0000256" key="5">
    <source>
        <dbReference type="PROSITE-ProRule" id="PRU00723"/>
    </source>
</evidence>
<dbReference type="InterPro" id="IPR045072">
    <property type="entry name" value="MKRN-like"/>
</dbReference>
<dbReference type="GO" id="GO:0061630">
    <property type="term" value="F:ubiquitin protein ligase activity"/>
    <property type="evidence" value="ECO:0007669"/>
    <property type="project" value="InterPro"/>
</dbReference>
<feature type="zinc finger region" description="C3H1-type" evidence="5">
    <location>
        <begin position="10"/>
        <end position="38"/>
    </location>
</feature>
<keyword evidence="4 5" id="KW-0862">Zinc</keyword>
<dbReference type="EMBL" id="KE504147">
    <property type="protein sequence ID" value="EPT00730.1"/>
    <property type="molecule type" value="Genomic_DNA"/>
</dbReference>
<feature type="domain" description="C3H1-type" evidence="7">
    <location>
        <begin position="44"/>
        <end position="71"/>
    </location>
</feature>
<keyword evidence="1" id="KW-0808">Transferase</keyword>
<keyword evidence="9" id="KW-1185">Reference proteome</keyword>
<dbReference type="OrthoDB" id="250836at2759"/>
<feature type="domain" description="C3H1-type" evidence="7">
    <location>
        <begin position="171"/>
        <end position="203"/>
    </location>
</feature>
<reference evidence="8 9" key="1">
    <citation type="journal article" date="2012" name="Science">
        <title>The Paleozoic origin of enzymatic lignin decomposition reconstructed from 31 fungal genomes.</title>
        <authorList>
            <person name="Floudas D."/>
            <person name="Binder M."/>
            <person name="Riley R."/>
            <person name="Barry K."/>
            <person name="Blanchette R.A."/>
            <person name="Henrissat B."/>
            <person name="Martinez A.T."/>
            <person name="Otillar R."/>
            <person name="Spatafora J.W."/>
            <person name="Yadav J.S."/>
            <person name="Aerts A."/>
            <person name="Benoit I."/>
            <person name="Boyd A."/>
            <person name="Carlson A."/>
            <person name="Copeland A."/>
            <person name="Coutinho P.M."/>
            <person name="de Vries R.P."/>
            <person name="Ferreira P."/>
            <person name="Findley K."/>
            <person name="Foster B."/>
            <person name="Gaskell J."/>
            <person name="Glotzer D."/>
            <person name="Gorecki P."/>
            <person name="Heitman J."/>
            <person name="Hesse C."/>
            <person name="Hori C."/>
            <person name="Igarashi K."/>
            <person name="Jurgens J.A."/>
            <person name="Kallen N."/>
            <person name="Kersten P."/>
            <person name="Kohler A."/>
            <person name="Kuees U."/>
            <person name="Kumar T.K.A."/>
            <person name="Kuo A."/>
            <person name="LaButti K."/>
            <person name="Larrondo L.F."/>
            <person name="Lindquist E."/>
            <person name="Ling A."/>
            <person name="Lombard V."/>
            <person name="Lucas S."/>
            <person name="Lundell T."/>
            <person name="Martin R."/>
            <person name="McLaughlin D.J."/>
            <person name="Morgenstern I."/>
            <person name="Morin E."/>
            <person name="Murat C."/>
            <person name="Nagy L.G."/>
            <person name="Nolan M."/>
            <person name="Ohm R.A."/>
            <person name="Patyshakuliyeva A."/>
            <person name="Rokas A."/>
            <person name="Ruiz-Duenas F.J."/>
            <person name="Sabat G."/>
            <person name="Salamov A."/>
            <person name="Samejima M."/>
            <person name="Schmutz J."/>
            <person name="Slot J.C."/>
            <person name="St John F."/>
            <person name="Stenlid J."/>
            <person name="Sun H."/>
            <person name="Sun S."/>
            <person name="Syed K."/>
            <person name="Tsang A."/>
            <person name="Wiebenga A."/>
            <person name="Young D."/>
            <person name="Pisabarro A."/>
            <person name="Eastwood D.C."/>
            <person name="Martin F."/>
            <person name="Cullen D."/>
            <person name="Grigoriev I.V."/>
            <person name="Hibbett D.S."/>
        </authorList>
    </citation>
    <scope>NUCLEOTIDE SEQUENCE</scope>
    <source>
        <strain evidence="9">FP-58527</strain>
    </source>
</reference>
<evidence type="ECO:0000259" key="7">
    <source>
        <dbReference type="PROSITE" id="PS50103"/>
    </source>
</evidence>
<dbReference type="eggNOG" id="KOG1039">
    <property type="taxonomic scope" value="Eukaryota"/>
</dbReference>
<dbReference type="Gene3D" id="4.10.1000.10">
    <property type="entry name" value="Zinc finger, CCCH-type"/>
    <property type="match status" value="1"/>
</dbReference>
<dbReference type="SMART" id="SM00356">
    <property type="entry name" value="ZnF_C3H1"/>
    <property type="match status" value="3"/>
</dbReference>
<dbReference type="GO" id="GO:0008270">
    <property type="term" value="F:zinc ion binding"/>
    <property type="evidence" value="ECO:0007669"/>
    <property type="project" value="UniProtKB-KW"/>
</dbReference>
<evidence type="ECO:0000313" key="8">
    <source>
        <dbReference type="EMBL" id="EPT00730.1"/>
    </source>
</evidence>
<dbReference type="SMART" id="SM00184">
    <property type="entry name" value="RING"/>
    <property type="match status" value="1"/>
</dbReference>
<dbReference type="InterPro" id="IPR013083">
    <property type="entry name" value="Znf_RING/FYVE/PHD"/>
</dbReference>
<dbReference type="PROSITE" id="PS00518">
    <property type="entry name" value="ZF_RING_1"/>
    <property type="match status" value="1"/>
</dbReference>
<feature type="zinc finger region" description="C3H1-type" evidence="5">
    <location>
        <begin position="171"/>
        <end position="203"/>
    </location>
</feature>
<dbReference type="InterPro" id="IPR036855">
    <property type="entry name" value="Znf_CCCH_sf"/>
</dbReference>
<dbReference type="GO" id="GO:0000209">
    <property type="term" value="P:protein polyubiquitination"/>
    <property type="evidence" value="ECO:0007669"/>
    <property type="project" value="InterPro"/>
</dbReference>
<dbReference type="InterPro" id="IPR000571">
    <property type="entry name" value="Znf_CCCH"/>
</dbReference>
<dbReference type="PANTHER" id="PTHR11224">
    <property type="entry name" value="MAKORIN-RELATED"/>
    <property type="match status" value="1"/>
</dbReference>
<dbReference type="AlphaFoldDB" id="S8FR43"/>
<protein>
    <submittedName>
        <fullName evidence="8">Uncharacterized protein</fullName>
    </submittedName>
</protein>
<evidence type="ECO:0000256" key="2">
    <source>
        <dbReference type="ARBA" id="ARBA00022723"/>
    </source>
</evidence>
<feature type="zinc finger region" description="C3H1-type" evidence="5">
    <location>
        <begin position="44"/>
        <end position="71"/>
    </location>
</feature>